<organism evidence="3 4">
    <name type="scientific">Hesseltinella vesiculosa</name>
    <dbReference type="NCBI Taxonomy" id="101127"/>
    <lineage>
        <taxon>Eukaryota</taxon>
        <taxon>Fungi</taxon>
        <taxon>Fungi incertae sedis</taxon>
        <taxon>Mucoromycota</taxon>
        <taxon>Mucoromycotina</taxon>
        <taxon>Mucoromycetes</taxon>
        <taxon>Mucorales</taxon>
        <taxon>Cunninghamellaceae</taxon>
        <taxon>Hesseltinella</taxon>
    </lineage>
</organism>
<dbReference type="InterPro" id="IPR057981">
    <property type="entry name" value="TPR_LAA1-like_C"/>
</dbReference>
<evidence type="ECO:0000313" key="4">
    <source>
        <dbReference type="Proteomes" id="UP000242146"/>
    </source>
</evidence>
<proteinExistence type="predicted"/>
<dbReference type="OrthoDB" id="2260652at2759"/>
<dbReference type="GO" id="GO:0042147">
    <property type="term" value="P:retrograde transport, endosome to Golgi"/>
    <property type="evidence" value="ECO:0007669"/>
    <property type="project" value="TreeGrafter"/>
</dbReference>
<keyword evidence="1" id="KW-0175">Coiled coil</keyword>
<dbReference type="PANTHER" id="PTHR21663">
    <property type="entry name" value="HYPOTHETICAL HEAT DOMAIN-CONTAINING"/>
    <property type="match status" value="1"/>
</dbReference>
<dbReference type="GO" id="GO:0008104">
    <property type="term" value="P:intracellular protein localization"/>
    <property type="evidence" value="ECO:0007669"/>
    <property type="project" value="TreeGrafter"/>
</dbReference>
<reference evidence="3 4" key="1">
    <citation type="submission" date="2016-07" db="EMBL/GenBank/DDBJ databases">
        <title>Pervasive Adenine N6-methylation of Active Genes in Fungi.</title>
        <authorList>
            <consortium name="DOE Joint Genome Institute"/>
            <person name="Mondo S.J."/>
            <person name="Dannebaum R.O."/>
            <person name="Kuo R.C."/>
            <person name="Labutti K."/>
            <person name="Haridas S."/>
            <person name="Kuo A."/>
            <person name="Salamov A."/>
            <person name="Ahrendt S.R."/>
            <person name="Lipzen A."/>
            <person name="Sullivan W."/>
            <person name="Andreopoulos W.B."/>
            <person name="Clum A."/>
            <person name="Lindquist E."/>
            <person name="Daum C."/>
            <person name="Ramamoorthy G.K."/>
            <person name="Gryganskyi A."/>
            <person name="Culley D."/>
            <person name="Magnuson J.K."/>
            <person name="James T.Y."/>
            <person name="O'Malley M.A."/>
            <person name="Stajich J.E."/>
            <person name="Spatafora J.W."/>
            <person name="Visel A."/>
            <person name="Grigoriev I.V."/>
        </authorList>
    </citation>
    <scope>NUCLEOTIDE SEQUENCE [LARGE SCALE GENOMIC DNA]</scope>
    <source>
        <strain evidence="3 4">NRRL 3301</strain>
    </source>
</reference>
<protein>
    <recommendedName>
        <fullName evidence="2">LAA1-like C-terminal TPR repeats domain-containing protein</fullName>
    </recommendedName>
</protein>
<gene>
    <name evidence="3" type="ORF">DM01DRAFT_24818</name>
</gene>
<dbReference type="GO" id="GO:0016020">
    <property type="term" value="C:membrane"/>
    <property type="evidence" value="ECO:0007669"/>
    <property type="project" value="TreeGrafter"/>
</dbReference>
<name>A0A1X2GEZ8_9FUNG</name>
<accession>A0A1X2GEZ8</accession>
<dbReference type="GO" id="GO:0030139">
    <property type="term" value="C:endocytic vesicle"/>
    <property type="evidence" value="ECO:0007669"/>
    <property type="project" value="TreeGrafter"/>
</dbReference>
<comment type="caution">
    <text evidence="3">The sequence shown here is derived from an EMBL/GenBank/DDBJ whole genome shotgun (WGS) entry which is preliminary data.</text>
</comment>
<evidence type="ECO:0000259" key="2">
    <source>
        <dbReference type="Pfam" id="PF25808"/>
    </source>
</evidence>
<keyword evidence="4" id="KW-1185">Reference proteome</keyword>
<sequence length="171" mass="19499">MGMSEKENTTTASQRLGRQFTNQMMPLLINRVLALRQHANPSSDDIDTLVALPSAFSQAHQIQLLELIMPTLTMLLDPMPYDDTTPLSPLHTLVVPCLLSLASNMPTVFRESIQRLPQSTRSHLEAAVRYNVQSQQRAQQLQQEQRQQELEKTQQDRQPTIQLKMDFSNFA</sequence>
<feature type="coiled-coil region" evidence="1">
    <location>
        <begin position="124"/>
        <end position="158"/>
    </location>
</feature>
<dbReference type="Proteomes" id="UP000242146">
    <property type="component" value="Unassembled WGS sequence"/>
</dbReference>
<dbReference type="Pfam" id="PF25808">
    <property type="entry name" value="TPR_LAA1_C"/>
    <property type="match status" value="1"/>
</dbReference>
<dbReference type="GO" id="GO:0005829">
    <property type="term" value="C:cytosol"/>
    <property type="evidence" value="ECO:0007669"/>
    <property type="project" value="GOC"/>
</dbReference>
<dbReference type="PANTHER" id="PTHR21663:SF0">
    <property type="entry name" value="HEAT REPEAT-CONTAINING PROTEIN 5B"/>
    <property type="match status" value="1"/>
</dbReference>
<dbReference type="AlphaFoldDB" id="A0A1X2GEZ8"/>
<dbReference type="STRING" id="101127.A0A1X2GEZ8"/>
<feature type="domain" description="LAA1-like C-terminal TPR repeats" evidence="2">
    <location>
        <begin position="16"/>
        <end position="139"/>
    </location>
</feature>
<evidence type="ECO:0000313" key="3">
    <source>
        <dbReference type="EMBL" id="ORX52326.1"/>
    </source>
</evidence>
<dbReference type="InterPro" id="IPR040108">
    <property type="entry name" value="Laa1/Sip1/HEATR5"/>
</dbReference>
<dbReference type="GO" id="GO:0006897">
    <property type="term" value="P:endocytosis"/>
    <property type="evidence" value="ECO:0007669"/>
    <property type="project" value="TreeGrafter"/>
</dbReference>
<evidence type="ECO:0000256" key="1">
    <source>
        <dbReference type="SAM" id="Coils"/>
    </source>
</evidence>
<dbReference type="EMBL" id="MCGT01000018">
    <property type="protein sequence ID" value="ORX52326.1"/>
    <property type="molecule type" value="Genomic_DNA"/>
</dbReference>
<dbReference type="GO" id="GO:0005794">
    <property type="term" value="C:Golgi apparatus"/>
    <property type="evidence" value="ECO:0007669"/>
    <property type="project" value="TreeGrafter"/>
</dbReference>